<feature type="region of interest" description="Disordered" evidence="11">
    <location>
        <begin position="145"/>
        <end position="172"/>
    </location>
</feature>
<feature type="non-terminal residue" evidence="13">
    <location>
        <position position="274"/>
    </location>
</feature>
<keyword evidence="9" id="KW-0539">Nucleus</keyword>
<keyword evidence="7" id="KW-0238">DNA-binding</keyword>
<reference evidence="13 14" key="1">
    <citation type="journal article" date="2018" name="Gigascience">
        <title>Genomes of trombidid mites reveal novel predicted allergens and laterally-transferred genes associated with secondary metabolism.</title>
        <authorList>
            <person name="Dong X."/>
            <person name="Chaisiri K."/>
            <person name="Xia D."/>
            <person name="Armstrong S.D."/>
            <person name="Fang Y."/>
            <person name="Donnelly M.J."/>
            <person name="Kadowaki T."/>
            <person name="McGarry J.W."/>
            <person name="Darby A.C."/>
            <person name="Makepeace B.L."/>
        </authorList>
    </citation>
    <scope>NUCLEOTIDE SEQUENCE [LARGE SCALE GENOMIC DNA]</scope>
    <source>
        <strain evidence="13">UoL-UT</strain>
    </source>
</reference>
<evidence type="ECO:0000256" key="7">
    <source>
        <dbReference type="ARBA" id="ARBA00023125"/>
    </source>
</evidence>
<keyword evidence="14" id="KW-1185">Reference proteome</keyword>
<keyword evidence="4 10" id="KW-0863">Zinc-finger</keyword>
<dbReference type="SUPFAM" id="SSF57667">
    <property type="entry name" value="beta-beta-alpha zinc fingers"/>
    <property type="match status" value="1"/>
</dbReference>
<comment type="subcellular location">
    <subcellularLocation>
        <location evidence="1">Nucleus</location>
    </subcellularLocation>
</comment>
<dbReference type="PANTHER" id="PTHR46105">
    <property type="entry name" value="AGAP004733-PA"/>
    <property type="match status" value="1"/>
</dbReference>
<dbReference type="Proteomes" id="UP000288716">
    <property type="component" value="Unassembled WGS sequence"/>
</dbReference>
<evidence type="ECO:0000259" key="12">
    <source>
        <dbReference type="PROSITE" id="PS50157"/>
    </source>
</evidence>
<keyword evidence="2" id="KW-0479">Metal-binding</keyword>
<dbReference type="GO" id="GO:0000978">
    <property type="term" value="F:RNA polymerase II cis-regulatory region sequence-specific DNA binding"/>
    <property type="evidence" value="ECO:0007669"/>
    <property type="project" value="TreeGrafter"/>
</dbReference>
<name>A0A443RVM6_9ACAR</name>
<comment type="caution">
    <text evidence="13">The sequence shown here is derived from an EMBL/GenBank/DDBJ whole genome shotgun (WGS) entry which is preliminary data.</text>
</comment>
<dbReference type="InterPro" id="IPR036236">
    <property type="entry name" value="Znf_C2H2_sf"/>
</dbReference>
<feature type="domain" description="C2H2-type" evidence="12">
    <location>
        <begin position="190"/>
        <end position="226"/>
    </location>
</feature>
<evidence type="ECO:0000256" key="4">
    <source>
        <dbReference type="ARBA" id="ARBA00022771"/>
    </source>
</evidence>
<evidence type="ECO:0000256" key="8">
    <source>
        <dbReference type="ARBA" id="ARBA00023163"/>
    </source>
</evidence>
<feature type="domain" description="C2H2-type" evidence="12">
    <location>
        <begin position="227"/>
        <end position="255"/>
    </location>
</feature>
<dbReference type="GO" id="GO:0000981">
    <property type="term" value="F:DNA-binding transcription factor activity, RNA polymerase II-specific"/>
    <property type="evidence" value="ECO:0007669"/>
    <property type="project" value="TreeGrafter"/>
</dbReference>
<keyword evidence="3" id="KW-0677">Repeat</keyword>
<evidence type="ECO:0000256" key="6">
    <source>
        <dbReference type="ARBA" id="ARBA00023015"/>
    </source>
</evidence>
<dbReference type="PROSITE" id="PS00028">
    <property type="entry name" value="ZINC_FINGER_C2H2_1"/>
    <property type="match status" value="1"/>
</dbReference>
<dbReference type="InterPro" id="IPR050457">
    <property type="entry name" value="ZnFinger_BTB_dom_contain"/>
</dbReference>
<proteinExistence type="predicted"/>
<keyword evidence="8" id="KW-0804">Transcription</keyword>
<evidence type="ECO:0000256" key="5">
    <source>
        <dbReference type="ARBA" id="ARBA00022833"/>
    </source>
</evidence>
<dbReference type="Pfam" id="PF00096">
    <property type="entry name" value="zf-C2H2"/>
    <property type="match status" value="2"/>
</dbReference>
<evidence type="ECO:0000313" key="13">
    <source>
        <dbReference type="EMBL" id="RWS19417.1"/>
    </source>
</evidence>
<dbReference type="Gene3D" id="3.30.160.60">
    <property type="entry name" value="Classic Zinc Finger"/>
    <property type="match status" value="1"/>
</dbReference>
<accession>A0A443RVM6</accession>
<evidence type="ECO:0000256" key="11">
    <source>
        <dbReference type="SAM" id="MobiDB-lite"/>
    </source>
</evidence>
<dbReference type="SMART" id="SM00355">
    <property type="entry name" value="ZnF_C2H2"/>
    <property type="match status" value="2"/>
</dbReference>
<dbReference type="PANTHER" id="PTHR46105:SF5">
    <property type="entry name" value="ZINC FINGER AND BTB DOMAIN-CONTAINING PROTEIN 44 ISOFORM X1"/>
    <property type="match status" value="1"/>
</dbReference>
<evidence type="ECO:0000256" key="9">
    <source>
        <dbReference type="ARBA" id="ARBA00023242"/>
    </source>
</evidence>
<evidence type="ECO:0000256" key="10">
    <source>
        <dbReference type="PROSITE-ProRule" id="PRU00042"/>
    </source>
</evidence>
<evidence type="ECO:0000313" key="14">
    <source>
        <dbReference type="Proteomes" id="UP000288716"/>
    </source>
</evidence>
<protein>
    <submittedName>
        <fullName evidence="13">PR domain zinc finger protein 5-like protein</fullName>
    </submittedName>
</protein>
<dbReference type="GO" id="GO:0008270">
    <property type="term" value="F:zinc ion binding"/>
    <property type="evidence" value="ECO:0007669"/>
    <property type="project" value="UniProtKB-KW"/>
</dbReference>
<evidence type="ECO:0000256" key="3">
    <source>
        <dbReference type="ARBA" id="ARBA00022737"/>
    </source>
</evidence>
<organism evidence="13 14">
    <name type="scientific">Leptotrombidium deliense</name>
    <dbReference type="NCBI Taxonomy" id="299467"/>
    <lineage>
        <taxon>Eukaryota</taxon>
        <taxon>Metazoa</taxon>
        <taxon>Ecdysozoa</taxon>
        <taxon>Arthropoda</taxon>
        <taxon>Chelicerata</taxon>
        <taxon>Arachnida</taxon>
        <taxon>Acari</taxon>
        <taxon>Acariformes</taxon>
        <taxon>Trombidiformes</taxon>
        <taxon>Prostigmata</taxon>
        <taxon>Anystina</taxon>
        <taxon>Parasitengona</taxon>
        <taxon>Trombiculoidea</taxon>
        <taxon>Trombiculidae</taxon>
        <taxon>Leptotrombidium</taxon>
    </lineage>
</organism>
<dbReference type="InterPro" id="IPR013087">
    <property type="entry name" value="Znf_C2H2_type"/>
</dbReference>
<dbReference type="GO" id="GO:0005634">
    <property type="term" value="C:nucleus"/>
    <property type="evidence" value="ECO:0007669"/>
    <property type="project" value="UniProtKB-SubCell"/>
</dbReference>
<dbReference type="STRING" id="299467.A0A443RVM6"/>
<dbReference type="AlphaFoldDB" id="A0A443RVM6"/>
<dbReference type="VEuPathDB" id="VectorBase:LDEU012623"/>
<gene>
    <name evidence="13" type="ORF">B4U80_08739</name>
</gene>
<evidence type="ECO:0000256" key="2">
    <source>
        <dbReference type="ARBA" id="ARBA00022723"/>
    </source>
</evidence>
<dbReference type="EMBL" id="NCKV01026411">
    <property type="protein sequence ID" value="RWS19417.1"/>
    <property type="molecule type" value="Genomic_DNA"/>
</dbReference>
<evidence type="ECO:0000256" key="1">
    <source>
        <dbReference type="ARBA" id="ARBA00004123"/>
    </source>
</evidence>
<dbReference type="OrthoDB" id="8117402at2759"/>
<keyword evidence="6" id="KW-0805">Transcription regulation</keyword>
<dbReference type="PROSITE" id="PS50157">
    <property type="entry name" value="ZINC_FINGER_C2H2_2"/>
    <property type="match status" value="2"/>
</dbReference>
<keyword evidence="5" id="KW-0862">Zinc</keyword>
<sequence length="274" mass="32332">MISFDTSENISCNALKLSELFNHDANHKFKQRFNNTLEMLDNLKDRWRCNHQQRLLKAKQVLEITFPYEKRFDNFNENCDTTDDETFGECVTTDEENEEEKTYTTLESCVPKSLQNSELEIDDLSLITFESDECNEAQLQINDKNFDSITEESTDQTKEIPEKQTSPKKRGRKRIEKRETLCQVNNNTKIVCLINLNIFPKLCNKDFTVWHNLVRHIRSVHKKEKKFECETCGKKFARNEHKQEHISMVHEASEVFACDLCDSRFTSKRCITEH</sequence>